<dbReference type="AlphaFoldDB" id="A0A8S9GCL7"/>
<reference evidence="1" key="1">
    <citation type="submission" date="2019-12" db="EMBL/GenBank/DDBJ databases">
        <title>Genome sequencing and annotation of Brassica cretica.</title>
        <authorList>
            <person name="Studholme D.J."/>
            <person name="Sarris P.F."/>
        </authorList>
    </citation>
    <scope>NUCLEOTIDE SEQUENCE</scope>
    <source>
        <strain evidence="1">PFS-001/15</strain>
        <tissue evidence="1">Leaf</tissue>
    </source>
</reference>
<evidence type="ECO:0000313" key="2">
    <source>
        <dbReference type="Proteomes" id="UP000712281"/>
    </source>
</evidence>
<gene>
    <name evidence="1" type="ORF">F2Q68_00030720</name>
</gene>
<protein>
    <submittedName>
        <fullName evidence="1">Uncharacterized protein</fullName>
    </submittedName>
</protein>
<organism evidence="1 2">
    <name type="scientific">Brassica cretica</name>
    <name type="common">Mustard</name>
    <dbReference type="NCBI Taxonomy" id="69181"/>
    <lineage>
        <taxon>Eukaryota</taxon>
        <taxon>Viridiplantae</taxon>
        <taxon>Streptophyta</taxon>
        <taxon>Embryophyta</taxon>
        <taxon>Tracheophyta</taxon>
        <taxon>Spermatophyta</taxon>
        <taxon>Magnoliopsida</taxon>
        <taxon>eudicotyledons</taxon>
        <taxon>Gunneridae</taxon>
        <taxon>Pentapetalae</taxon>
        <taxon>rosids</taxon>
        <taxon>malvids</taxon>
        <taxon>Brassicales</taxon>
        <taxon>Brassicaceae</taxon>
        <taxon>Brassiceae</taxon>
        <taxon>Brassica</taxon>
    </lineage>
</organism>
<sequence>MKSSEYPEEFPRKFRGNTKFGFLGIYRGTVPSEYSEEYVRRYIPIDRCIYVQNASIDERPRKYPDEVLPRQQSFSAQGWLVALTQLMAGARFHAPSAHASCNVDSHHSHALPFMMKTQ</sequence>
<dbReference type="EMBL" id="QGKW02002005">
    <property type="protein sequence ID" value="KAF2542267.1"/>
    <property type="molecule type" value="Genomic_DNA"/>
</dbReference>
<name>A0A8S9GCL7_BRACR</name>
<evidence type="ECO:0000313" key="1">
    <source>
        <dbReference type="EMBL" id="KAF2542267.1"/>
    </source>
</evidence>
<proteinExistence type="predicted"/>
<comment type="caution">
    <text evidence="1">The sequence shown here is derived from an EMBL/GenBank/DDBJ whole genome shotgun (WGS) entry which is preliminary data.</text>
</comment>
<dbReference type="Proteomes" id="UP000712281">
    <property type="component" value="Unassembled WGS sequence"/>
</dbReference>
<accession>A0A8S9GCL7</accession>